<dbReference type="AlphaFoldDB" id="A0A9W8DPS0"/>
<dbReference type="EMBL" id="JANBPU010000026">
    <property type="protein sequence ID" value="KAJ1919503.1"/>
    <property type="molecule type" value="Genomic_DNA"/>
</dbReference>
<dbReference type="Proteomes" id="UP001150538">
    <property type="component" value="Unassembled WGS sequence"/>
</dbReference>
<organism evidence="2 3">
    <name type="scientific">Mycoemilia scoparia</name>
    <dbReference type="NCBI Taxonomy" id="417184"/>
    <lineage>
        <taxon>Eukaryota</taxon>
        <taxon>Fungi</taxon>
        <taxon>Fungi incertae sedis</taxon>
        <taxon>Zoopagomycota</taxon>
        <taxon>Kickxellomycotina</taxon>
        <taxon>Kickxellomycetes</taxon>
        <taxon>Kickxellales</taxon>
        <taxon>Kickxellaceae</taxon>
        <taxon>Mycoemilia</taxon>
    </lineage>
</organism>
<proteinExistence type="predicted"/>
<name>A0A9W8DPS0_9FUNG</name>
<dbReference type="OrthoDB" id="5579919at2759"/>
<gene>
    <name evidence="2" type="ORF">H4219_001974</name>
</gene>
<keyword evidence="1" id="KW-0732">Signal</keyword>
<protein>
    <submittedName>
        <fullName evidence="2">Uncharacterized protein</fullName>
    </submittedName>
</protein>
<feature type="signal peptide" evidence="1">
    <location>
        <begin position="1"/>
        <end position="19"/>
    </location>
</feature>
<reference evidence="2" key="1">
    <citation type="submission" date="2022-07" db="EMBL/GenBank/DDBJ databases">
        <title>Phylogenomic reconstructions and comparative analyses of Kickxellomycotina fungi.</title>
        <authorList>
            <person name="Reynolds N.K."/>
            <person name="Stajich J.E."/>
            <person name="Barry K."/>
            <person name="Grigoriev I.V."/>
            <person name="Crous P."/>
            <person name="Smith M.E."/>
        </authorList>
    </citation>
    <scope>NUCLEOTIDE SEQUENCE</scope>
    <source>
        <strain evidence="2">NBRC 100468</strain>
    </source>
</reference>
<keyword evidence="3" id="KW-1185">Reference proteome</keyword>
<evidence type="ECO:0000256" key="1">
    <source>
        <dbReference type="SAM" id="SignalP"/>
    </source>
</evidence>
<evidence type="ECO:0000313" key="3">
    <source>
        <dbReference type="Proteomes" id="UP001150538"/>
    </source>
</evidence>
<comment type="caution">
    <text evidence="2">The sequence shown here is derived from an EMBL/GenBank/DDBJ whole genome shotgun (WGS) entry which is preliminary data.</text>
</comment>
<accession>A0A9W8DPS0</accession>
<feature type="chain" id="PRO_5040764585" evidence="1">
    <location>
        <begin position="20"/>
        <end position="290"/>
    </location>
</feature>
<evidence type="ECO:0000313" key="2">
    <source>
        <dbReference type="EMBL" id="KAJ1919503.1"/>
    </source>
</evidence>
<sequence length="290" mass="29434">MKLVYTTLACALLASSAIAAPAKRGLVQDLLADTNAFVSAPIDVSVIDKAGNAGEGAIPKLLGDIHATVQATPTVTAHVHQRDLGPLNHVLEGLMADVNAPVNVNAHVTPVPGGANLLGSLTAAVHATPTLNVDSHNPLKRDLPLVGNLLGGLLGRRDLGPLQHLLEGLMADVNAPVNVNAHVTPVPGGANLLGSLTAAVHATPTLNVDSHNPLKRDLPLVGNLLGGLLGRRGLLQDLLADTNILASIPADISLVDQAGPNGEGVVPKLVGNLDATVRATPTASIAIHGL</sequence>